<sequence length="241" mass="27449">MPEPHVVVAPVTEEAEFGVVSKLRHLKIDHELVTTLVERWRPETHTFHLPTGECTITLQDVSLQLGLRVDGPLVIGPIKFDWEDMCDTLLRITPIKGESLVGSTVKLKWLWENMLPVHDGSSLDEIHAHARAYILGLIGGEMCRATDRHSKPMRGCASLLQSWAWFRMPFIAPISRLQTLVLLLLLMEEMKVNNILKINLHRKNHLDLNRKNHLDLHREGEIQLGTGDDHIVELDTILKSD</sequence>
<dbReference type="RefSeq" id="XP_014517244.1">
    <property type="nucleotide sequence ID" value="XM_014661758.1"/>
</dbReference>
<gene>
    <name evidence="3" type="primary">LOC106774714</name>
</gene>
<feature type="domain" description="Aminotransferase-like plant mobile" evidence="1">
    <location>
        <begin position="20"/>
        <end position="140"/>
    </location>
</feature>
<dbReference type="OrthoDB" id="1421598at2759"/>
<accession>A0A1S3VGK0</accession>
<keyword evidence="2" id="KW-1185">Reference proteome</keyword>
<dbReference type="KEGG" id="vra:106774714"/>
<name>A0A1S3VGK0_VIGRR</name>
<dbReference type="GeneID" id="106774714"/>
<reference evidence="2" key="1">
    <citation type="journal article" date="2014" name="Nat. Commun.">
        <title>Genome sequence of mungbean and insights into evolution within Vigna species.</title>
        <authorList>
            <person name="Kang Y.J."/>
            <person name="Kim S.K."/>
            <person name="Kim M.Y."/>
            <person name="Lestari P."/>
            <person name="Kim K.H."/>
            <person name="Ha B.K."/>
            <person name="Jun T.H."/>
            <person name="Hwang W.J."/>
            <person name="Lee T."/>
            <person name="Lee J."/>
            <person name="Shim S."/>
            <person name="Yoon M.Y."/>
            <person name="Jang Y.E."/>
            <person name="Han K.S."/>
            <person name="Taeprayoon P."/>
            <person name="Yoon N."/>
            <person name="Somta P."/>
            <person name="Tanya P."/>
            <person name="Kim K.S."/>
            <person name="Gwag J.G."/>
            <person name="Moon J.K."/>
            <person name="Lee Y.H."/>
            <person name="Park B.S."/>
            <person name="Bombarely A."/>
            <person name="Doyle J.J."/>
            <person name="Jackson S.A."/>
            <person name="Schafleitner R."/>
            <person name="Srinives P."/>
            <person name="Varshney R.K."/>
            <person name="Lee S.H."/>
        </authorList>
    </citation>
    <scope>NUCLEOTIDE SEQUENCE [LARGE SCALE GENOMIC DNA]</scope>
    <source>
        <strain evidence="2">cv. VC1973A</strain>
    </source>
</reference>
<evidence type="ECO:0000313" key="2">
    <source>
        <dbReference type="Proteomes" id="UP000087766"/>
    </source>
</evidence>
<dbReference type="PANTHER" id="PTHR46033">
    <property type="entry name" value="PROTEIN MAIN-LIKE 2"/>
    <property type="match status" value="1"/>
</dbReference>
<dbReference type="Pfam" id="PF10536">
    <property type="entry name" value="PMD"/>
    <property type="match status" value="1"/>
</dbReference>
<dbReference type="InterPro" id="IPR044824">
    <property type="entry name" value="MAIN-like"/>
</dbReference>
<evidence type="ECO:0000313" key="3">
    <source>
        <dbReference type="RefSeq" id="XP_014517244.1"/>
    </source>
</evidence>
<reference evidence="3" key="2">
    <citation type="submission" date="2025-08" db="UniProtKB">
        <authorList>
            <consortium name="RefSeq"/>
        </authorList>
    </citation>
    <scope>IDENTIFICATION</scope>
    <source>
        <tissue evidence="3">Leaf</tissue>
    </source>
</reference>
<dbReference type="AlphaFoldDB" id="A0A1S3VGK0"/>
<dbReference type="GO" id="GO:0010073">
    <property type="term" value="P:meristem maintenance"/>
    <property type="evidence" value="ECO:0007669"/>
    <property type="project" value="InterPro"/>
</dbReference>
<protein>
    <submittedName>
        <fullName evidence="3">Serine/threonine-protein phosphatase 7 long form homolog</fullName>
    </submittedName>
</protein>
<evidence type="ECO:0000259" key="1">
    <source>
        <dbReference type="Pfam" id="PF10536"/>
    </source>
</evidence>
<dbReference type="InterPro" id="IPR019557">
    <property type="entry name" value="AminoTfrase-like_pln_mobile"/>
</dbReference>
<dbReference type="Proteomes" id="UP000087766">
    <property type="component" value="Chromosome 10"/>
</dbReference>
<proteinExistence type="predicted"/>
<dbReference type="PANTHER" id="PTHR46033:SF8">
    <property type="entry name" value="PROTEIN MAINTENANCE OF MERISTEMS-LIKE"/>
    <property type="match status" value="1"/>
</dbReference>
<dbReference type="STRING" id="3916.A0A1S3VGK0"/>
<organism evidence="2 3">
    <name type="scientific">Vigna radiata var. radiata</name>
    <name type="common">Mung bean</name>
    <name type="synonym">Phaseolus aureus</name>
    <dbReference type="NCBI Taxonomy" id="3916"/>
    <lineage>
        <taxon>Eukaryota</taxon>
        <taxon>Viridiplantae</taxon>
        <taxon>Streptophyta</taxon>
        <taxon>Embryophyta</taxon>
        <taxon>Tracheophyta</taxon>
        <taxon>Spermatophyta</taxon>
        <taxon>Magnoliopsida</taxon>
        <taxon>eudicotyledons</taxon>
        <taxon>Gunneridae</taxon>
        <taxon>Pentapetalae</taxon>
        <taxon>rosids</taxon>
        <taxon>fabids</taxon>
        <taxon>Fabales</taxon>
        <taxon>Fabaceae</taxon>
        <taxon>Papilionoideae</taxon>
        <taxon>50 kb inversion clade</taxon>
        <taxon>NPAAA clade</taxon>
        <taxon>indigoferoid/millettioid clade</taxon>
        <taxon>Phaseoleae</taxon>
        <taxon>Vigna</taxon>
    </lineage>
</organism>